<dbReference type="RefSeq" id="WP_190905436.1">
    <property type="nucleotide sequence ID" value="NZ_JACJTQ010000003.1"/>
</dbReference>
<organism evidence="2 3">
    <name type="scientific">Anabaena catenula FACHB-362</name>
    <dbReference type="NCBI Taxonomy" id="2692877"/>
    <lineage>
        <taxon>Bacteria</taxon>
        <taxon>Bacillati</taxon>
        <taxon>Cyanobacteriota</taxon>
        <taxon>Cyanophyceae</taxon>
        <taxon>Nostocales</taxon>
        <taxon>Nostocaceae</taxon>
        <taxon>Anabaena</taxon>
    </lineage>
</organism>
<name>A0ABR8IZ98_9NOST</name>
<keyword evidence="3" id="KW-1185">Reference proteome</keyword>
<dbReference type="InterPro" id="IPR009057">
    <property type="entry name" value="Homeodomain-like_sf"/>
</dbReference>
<feature type="domain" description="Transposase Synechocystis PCC 6803" evidence="1">
    <location>
        <begin position="5"/>
        <end position="118"/>
    </location>
</feature>
<dbReference type="Proteomes" id="UP000660381">
    <property type="component" value="Unassembled WGS sequence"/>
</dbReference>
<dbReference type="SUPFAM" id="SSF46689">
    <property type="entry name" value="Homeodomain-like"/>
    <property type="match status" value="1"/>
</dbReference>
<accession>A0ABR8IZ98</accession>
<reference evidence="2 3" key="1">
    <citation type="journal article" date="2020" name="ISME J.">
        <title>Comparative genomics reveals insights into cyanobacterial evolution and habitat adaptation.</title>
        <authorList>
            <person name="Chen M.Y."/>
            <person name="Teng W.K."/>
            <person name="Zhao L."/>
            <person name="Hu C.X."/>
            <person name="Zhou Y.K."/>
            <person name="Han B.P."/>
            <person name="Song L.R."/>
            <person name="Shu W.S."/>
        </authorList>
    </citation>
    <scope>NUCLEOTIDE SEQUENCE [LARGE SCALE GENOMIC DNA]</scope>
    <source>
        <strain evidence="2 3">FACHB-362</strain>
    </source>
</reference>
<dbReference type="EMBL" id="JACJTQ010000003">
    <property type="protein sequence ID" value="MBD2690900.1"/>
    <property type="molecule type" value="Genomic_DNA"/>
</dbReference>
<protein>
    <recommendedName>
        <fullName evidence="1">Transposase Synechocystis PCC 6803 domain-containing protein</fullName>
    </recommendedName>
</protein>
<dbReference type="InterPro" id="IPR002622">
    <property type="entry name" value="Transposase_14"/>
</dbReference>
<dbReference type="Pfam" id="PF01710">
    <property type="entry name" value="HTH_Tnp_IS630"/>
    <property type="match status" value="1"/>
</dbReference>
<comment type="caution">
    <text evidence="2">The sequence shown here is derived from an EMBL/GenBank/DDBJ whole genome shotgun (WGS) entry which is preliminary data.</text>
</comment>
<sequence length="219" mass="25018">MAKPYSDDFRQKVMQAIELDGLKKCEASLVFNISRNTINLWCQRKAETGDVKPKQRKASPQKGKIRDWEKFRTFVKEQGDKTQSEMAQLWDGQISQRTISRALKNIINQIKRVRLVKRADGYYAQFCIAVDRCEAIQSSGNTIGLDVGLKEYYTDSEGVNAVLRRDALINVGLQYFADEFIKDEKRLDEFELIGGVSSNSITEDIAVARIIRTLLILET</sequence>
<gene>
    <name evidence="2" type="ORF">H6G68_03855</name>
</gene>
<evidence type="ECO:0000259" key="1">
    <source>
        <dbReference type="Pfam" id="PF01710"/>
    </source>
</evidence>
<proteinExistence type="predicted"/>
<evidence type="ECO:0000313" key="3">
    <source>
        <dbReference type="Proteomes" id="UP000660381"/>
    </source>
</evidence>
<evidence type="ECO:0000313" key="2">
    <source>
        <dbReference type="EMBL" id="MBD2690900.1"/>
    </source>
</evidence>